<protein>
    <submittedName>
        <fullName evidence="2">Alternative protein PRIC285</fullName>
    </submittedName>
</protein>
<dbReference type="EMBL" id="HF548085">
    <property type="protein sequence ID" value="CCO13796.1"/>
    <property type="molecule type" value="Genomic_DNA"/>
</dbReference>
<evidence type="ECO:0000313" key="2">
    <source>
        <dbReference type="EMBL" id="CCO13796.1"/>
    </source>
</evidence>
<feature type="region of interest" description="Disordered" evidence="1">
    <location>
        <begin position="74"/>
        <end position="102"/>
    </location>
</feature>
<reference evidence="2" key="1">
    <citation type="submission" date="2012-10" db="EMBL/GenBank/DDBJ databases">
        <title>Direct identification of alternative open reading frame translation products in human.</title>
        <authorList>
            <person name="Vanderperre B."/>
            <person name="Lucier J.-F."/>
            <person name="Motard J."/>
            <person name="Tremblay G."/>
            <person name="Vanderperre S."/>
            <person name="Wisztorski M."/>
            <person name="Salzet M."/>
            <person name="Boisvert F.-M."/>
            <person name="Roucou X."/>
        </authorList>
    </citation>
    <scope>NUCLEOTIDE SEQUENCE</scope>
</reference>
<dbReference type="ChiTaRS" id="HELZ2">
    <property type="organism name" value="human"/>
</dbReference>
<name>L0R8C7_HUMAN</name>
<organism evidence="2">
    <name type="scientific">Homo sapiens</name>
    <name type="common">Human</name>
    <dbReference type="NCBI Taxonomy" id="9606"/>
    <lineage>
        <taxon>Eukaryota</taxon>
        <taxon>Metazoa</taxon>
        <taxon>Chordata</taxon>
        <taxon>Craniata</taxon>
        <taxon>Vertebrata</taxon>
        <taxon>Euteleostomi</taxon>
        <taxon>Mammalia</taxon>
        <taxon>Eutheria</taxon>
        <taxon>Euarchontoglires</taxon>
        <taxon>Primates</taxon>
        <taxon>Haplorrhini</taxon>
        <taxon>Catarrhini</taxon>
        <taxon>Hominidae</taxon>
        <taxon>Homo</taxon>
    </lineage>
</organism>
<accession>L0R8C7</accession>
<feature type="compositionally biased region" description="Low complexity" evidence="1">
    <location>
        <begin position="74"/>
        <end position="97"/>
    </location>
</feature>
<gene>
    <name evidence="2" type="primary">PRIC285</name>
</gene>
<sequence length="399" mass="42723">MGTGCPCHCTSATTCTAAGAVPPTRGCTSWPPSGSRSSLLPAPRTTNRWWTWSPRTTCTHSWLLQAATSARPWSARRSAAAPGATSSRAATTRCRWTGTRGPPRPSAGTWTWCCSGRSCWRWAMGALPTLPGTSMGSARPSASSTHLPRAISGGRAACTWPCSSRPSLWTSWASWWTWRRAPAASGCSSPATGRRCLTPAPSPTAPCSWPSTPTPWQAGRACGSCGGAVSTQRRDPARPCHCLALCRTHTPWPWRRPCGSSCWSWWSCSAGRRRLLSSRRRARRPSGGSWCRCSGATVAISWRWPGSWAVGTPCRCSSAPACSTASWYRALSSGRWHRASASAWSTWSGPETASQAVCTGPRGTGTATWMSTPACGNHSAPWSRPPARLPRMTPSHFST</sequence>
<dbReference type="AlphaFoldDB" id="L0R8C7"/>
<proteinExistence type="predicted"/>
<feature type="region of interest" description="Disordered" evidence="1">
    <location>
        <begin position="377"/>
        <end position="399"/>
    </location>
</feature>
<evidence type="ECO:0000256" key="1">
    <source>
        <dbReference type="SAM" id="MobiDB-lite"/>
    </source>
</evidence>